<name>A0A087TPA2_STEMI</name>
<dbReference type="OMA" id="YMPAYYK"/>
<gene>
    <name evidence="2" type="ORF">X975_05507</name>
</gene>
<reference evidence="2 3" key="1">
    <citation type="submission" date="2013-11" db="EMBL/GenBank/DDBJ databases">
        <title>Genome sequencing of Stegodyphus mimosarum.</title>
        <authorList>
            <person name="Bechsgaard J."/>
        </authorList>
    </citation>
    <scope>NUCLEOTIDE SEQUENCE [LARGE SCALE GENOMIC DNA]</scope>
</reference>
<evidence type="ECO:0000313" key="2">
    <source>
        <dbReference type="EMBL" id="KFM66941.1"/>
    </source>
</evidence>
<feature type="non-terminal residue" evidence="2">
    <location>
        <position position="115"/>
    </location>
</feature>
<organism evidence="2 3">
    <name type="scientific">Stegodyphus mimosarum</name>
    <name type="common">African social velvet spider</name>
    <dbReference type="NCBI Taxonomy" id="407821"/>
    <lineage>
        <taxon>Eukaryota</taxon>
        <taxon>Metazoa</taxon>
        <taxon>Ecdysozoa</taxon>
        <taxon>Arthropoda</taxon>
        <taxon>Chelicerata</taxon>
        <taxon>Arachnida</taxon>
        <taxon>Araneae</taxon>
        <taxon>Araneomorphae</taxon>
        <taxon>Entelegynae</taxon>
        <taxon>Eresoidea</taxon>
        <taxon>Eresidae</taxon>
        <taxon>Stegodyphus</taxon>
    </lineage>
</organism>
<evidence type="ECO:0000256" key="1">
    <source>
        <dbReference type="SAM" id="SignalP"/>
    </source>
</evidence>
<dbReference type="EMBL" id="KK116146">
    <property type="protein sequence ID" value="KFM66941.1"/>
    <property type="molecule type" value="Genomic_DNA"/>
</dbReference>
<dbReference type="PROSITE" id="PS51257">
    <property type="entry name" value="PROKAR_LIPOPROTEIN"/>
    <property type="match status" value="1"/>
</dbReference>
<sequence>MAFKKSLLTVACIILLLSCDLWIGALAGHHHHNRGNSGIEMLLAAGILAKLLNKHHGHHHQSHPVPIPIPVPVHHGGGEHEVVVHGGHHGHHDHHGHGSNAYYDYAGYVGPYYAA</sequence>
<dbReference type="AlphaFoldDB" id="A0A087TPA2"/>
<accession>A0A087TPA2</accession>
<evidence type="ECO:0000313" key="3">
    <source>
        <dbReference type="Proteomes" id="UP000054359"/>
    </source>
</evidence>
<protein>
    <submittedName>
        <fullName evidence="2">Uncharacterized protein</fullName>
    </submittedName>
</protein>
<dbReference type="OrthoDB" id="6436569at2759"/>
<keyword evidence="1" id="KW-0732">Signal</keyword>
<feature type="signal peptide" evidence="1">
    <location>
        <begin position="1"/>
        <end position="27"/>
    </location>
</feature>
<keyword evidence="3" id="KW-1185">Reference proteome</keyword>
<feature type="chain" id="PRO_5001829895" evidence="1">
    <location>
        <begin position="28"/>
        <end position="115"/>
    </location>
</feature>
<dbReference type="Proteomes" id="UP000054359">
    <property type="component" value="Unassembled WGS sequence"/>
</dbReference>
<proteinExistence type="predicted"/>